<dbReference type="EMBL" id="JACYGY010000001">
    <property type="protein sequence ID" value="MBE9463008.1"/>
    <property type="molecule type" value="Genomic_DNA"/>
</dbReference>
<reference evidence="2" key="1">
    <citation type="submission" date="2023-07" db="EMBL/GenBank/DDBJ databases">
        <title>Dyadobacter sp. nov 'subterranea' isolated from contaminted grondwater.</title>
        <authorList>
            <person name="Szabo I."/>
            <person name="Al-Omari J."/>
            <person name="Szerdahelyi S.G."/>
            <person name="Rado J."/>
        </authorList>
    </citation>
    <scope>NUCLEOTIDE SEQUENCE [LARGE SCALE GENOMIC DNA]</scope>
    <source>
        <strain evidence="2">UP-52</strain>
    </source>
</reference>
<dbReference type="Gene3D" id="1.20.120.450">
    <property type="entry name" value="dinb family like domain"/>
    <property type="match status" value="1"/>
</dbReference>
<sequence>MNKEDYIFLYQRDLKKLKAEIIAYSDEDSLWIKIPGTLNSGGNLCQHLIGNLRTYIGLELGHFPYIRDREAEFSSRLFSQSQLIKEVDYLLEIIPESLSQISDEALSTEYSQETLSIAESQSIGLVLTHLSMHLAYHTGQVNYHRRISNEKLQ</sequence>
<dbReference type="RefSeq" id="WP_194121169.1">
    <property type="nucleotide sequence ID" value="NZ_JACYGY010000001.1"/>
</dbReference>
<dbReference type="Proteomes" id="UP000634134">
    <property type="component" value="Unassembled WGS sequence"/>
</dbReference>
<dbReference type="Pfam" id="PF07609">
    <property type="entry name" value="DUF1572"/>
    <property type="match status" value="1"/>
</dbReference>
<dbReference type="SUPFAM" id="SSF109854">
    <property type="entry name" value="DinB/YfiT-like putative metalloenzymes"/>
    <property type="match status" value="1"/>
</dbReference>
<dbReference type="InterPro" id="IPR034660">
    <property type="entry name" value="DinB/YfiT-like"/>
</dbReference>
<comment type="caution">
    <text evidence="1">The sequence shown here is derived from an EMBL/GenBank/DDBJ whole genome shotgun (WGS) entry which is preliminary data.</text>
</comment>
<accession>A0ABR9WC58</accession>
<protein>
    <submittedName>
        <fullName evidence="1">DUF1572 family protein</fullName>
    </submittedName>
</protein>
<evidence type="ECO:0000313" key="2">
    <source>
        <dbReference type="Proteomes" id="UP000634134"/>
    </source>
</evidence>
<name>A0ABR9WC58_9BACT</name>
<evidence type="ECO:0000313" key="1">
    <source>
        <dbReference type="EMBL" id="MBE9463008.1"/>
    </source>
</evidence>
<keyword evidence="2" id="KW-1185">Reference proteome</keyword>
<proteinExistence type="predicted"/>
<organism evidence="1 2">
    <name type="scientific">Dyadobacter subterraneus</name>
    <dbReference type="NCBI Taxonomy" id="2773304"/>
    <lineage>
        <taxon>Bacteria</taxon>
        <taxon>Pseudomonadati</taxon>
        <taxon>Bacteroidota</taxon>
        <taxon>Cytophagia</taxon>
        <taxon>Cytophagales</taxon>
        <taxon>Spirosomataceae</taxon>
        <taxon>Dyadobacter</taxon>
    </lineage>
</organism>
<dbReference type="InterPro" id="IPR011466">
    <property type="entry name" value="DUF1572"/>
</dbReference>
<gene>
    <name evidence="1" type="ORF">IEE83_14065</name>
</gene>